<gene>
    <name evidence="2" type="ORF">MANES_02G203600</name>
</gene>
<reference evidence="2" key="1">
    <citation type="submission" date="2016-02" db="EMBL/GenBank/DDBJ databases">
        <title>WGS assembly of Manihot esculenta.</title>
        <authorList>
            <person name="Bredeson J.V."/>
            <person name="Prochnik S.E."/>
            <person name="Lyons J.B."/>
            <person name="Schmutz J."/>
            <person name="Grimwood J."/>
            <person name="Vrebalov J."/>
            <person name="Bart R.S."/>
            <person name="Amuge T."/>
            <person name="Ferguson M.E."/>
            <person name="Green R."/>
            <person name="Putnam N."/>
            <person name="Stites J."/>
            <person name="Rounsley S."/>
            <person name="Rokhsar D.S."/>
        </authorList>
    </citation>
    <scope>NUCLEOTIDE SEQUENCE [LARGE SCALE GENOMIC DNA]</scope>
    <source>
        <tissue evidence="2">Leaf</tissue>
    </source>
</reference>
<accession>A0A2C9WFR8</accession>
<dbReference type="EMBL" id="CM004388">
    <property type="protein sequence ID" value="OAY58743.1"/>
    <property type="molecule type" value="Genomic_DNA"/>
</dbReference>
<protein>
    <submittedName>
        <fullName evidence="2">Uncharacterized protein</fullName>
    </submittedName>
</protein>
<evidence type="ECO:0000256" key="1">
    <source>
        <dbReference type="SAM" id="Phobius"/>
    </source>
</evidence>
<proteinExistence type="predicted"/>
<name>A0A2C9WFR8_MANES</name>
<keyword evidence="1" id="KW-0812">Transmembrane</keyword>
<keyword evidence="1" id="KW-0472">Membrane</keyword>
<organism evidence="2">
    <name type="scientific">Manihot esculenta</name>
    <name type="common">Cassava</name>
    <name type="synonym">Jatropha manihot</name>
    <dbReference type="NCBI Taxonomy" id="3983"/>
    <lineage>
        <taxon>Eukaryota</taxon>
        <taxon>Viridiplantae</taxon>
        <taxon>Streptophyta</taxon>
        <taxon>Embryophyta</taxon>
        <taxon>Tracheophyta</taxon>
        <taxon>Spermatophyta</taxon>
        <taxon>Magnoliopsida</taxon>
        <taxon>eudicotyledons</taxon>
        <taxon>Gunneridae</taxon>
        <taxon>Pentapetalae</taxon>
        <taxon>rosids</taxon>
        <taxon>fabids</taxon>
        <taxon>Malpighiales</taxon>
        <taxon>Euphorbiaceae</taxon>
        <taxon>Crotonoideae</taxon>
        <taxon>Manihoteae</taxon>
        <taxon>Manihot</taxon>
    </lineage>
</organism>
<keyword evidence="1" id="KW-1133">Transmembrane helix</keyword>
<feature type="transmembrane region" description="Helical" evidence="1">
    <location>
        <begin position="16"/>
        <end position="36"/>
    </location>
</feature>
<dbReference type="AlphaFoldDB" id="A0A2C9WFR8"/>
<evidence type="ECO:0000313" key="2">
    <source>
        <dbReference type="EMBL" id="OAY58743.1"/>
    </source>
</evidence>
<sequence length="111" mass="13160">MANLKSHLQTLYAQPFWITLASSLMLISQILSLLLFQEKKFTTRRPSTYTQYCSVRLLPIAKILYCWHILTRYSLVRHCKYYFPSDLYVLSISPLFILSQNRTLHKILMNV</sequence>